<evidence type="ECO:0000313" key="5">
    <source>
        <dbReference type="EMBL" id="AMQ56125.1"/>
    </source>
</evidence>
<dbReference type="Gene3D" id="1.25.40.10">
    <property type="entry name" value="Tetratricopeptide repeat domain"/>
    <property type="match status" value="1"/>
</dbReference>
<organism evidence="5 6">
    <name type="scientific">Algoriphagus sanaruensis</name>
    <dbReference type="NCBI Taxonomy" id="1727163"/>
    <lineage>
        <taxon>Bacteria</taxon>
        <taxon>Pseudomonadati</taxon>
        <taxon>Bacteroidota</taxon>
        <taxon>Cytophagia</taxon>
        <taxon>Cytophagales</taxon>
        <taxon>Cyclobacteriaceae</taxon>
        <taxon>Algoriphagus</taxon>
    </lineage>
</organism>
<evidence type="ECO:0000256" key="3">
    <source>
        <dbReference type="SAM" id="SignalP"/>
    </source>
</evidence>
<evidence type="ECO:0000259" key="4">
    <source>
        <dbReference type="Pfam" id="PF13458"/>
    </source>
</evidence>
<evidence type="ECO:0000313" key="6">
    <source>
        <dbReference type="Proteomes" id="UP000073816"/>
    </source>
</evidence>
<dbReference type="EMBL" id="CP012836">
    <property type="protein sequence ID" value="AMQ56125.1"/>
    <property type="molecule type" value="Genomic_DNA"/>
</dbReference>
<comment type="similarity">
    <text evidence="1">Belongs to the leucine-binding protein family.</text>
</comment>
<feature type="chain" id="PRO_5007494191" description="Leucine-binding protein domain-containing protein" evidence="3">
    <location>
        <begin position="22"/>
        <end position="544"/>
    </location>
</feature>
<dbReference type="CDD" id="cd06268">
    <property type="entry name" value="PBP1_ABC_transporter_LIVBP-like"/>
    <property type="match status" value="1"/>
</dbReference>
<feature type="domain" description="Leucine-binding protein" evidence="4">
    <location>
        <begin position="198"/>
        <end position="490"/>
    </location>
</feature>
<reference evidence="6" key="1">
    <citation type="submission" date="2015-09" db="EMBL/GenBank/DDBJ databases">
        <title>Complete sequence of Algoriphagus sp. M8-2.</title>
        <authorList>
            <person name="Shintani M."/>
        </authorList>
    </citation>
    <scope>NUCLEOTIDE SEQUENCE [LARGE SCALE GENOMIC DNA]</scope>
    <source>
        <strain evidence="6">M8-2</strain>
    </source>
</reference>
<dbReference type="STRING" id="1727163.AO498_06845"/>
<sequence>MRKILLSISAFFCFLTGFSQNTPEAYLKAKQSLISKDYWAAINQFTPFLDQSNYGKLAPYAALQLAEAALAVNQPSKAIEALSPFYATDWKYSDESKYLLLLAYFQNNQTVEALRIISSIKNETIKSKANNAAFEFLLKESPSFFVTNLEEFKAIPSFSAALGQVFEQKSILSSSEQEALVKIRASGKVKSVNDGQLDIALILPFSSPNASLSQGKPTDFVFELYQGMALAVEQLKRQGKKIQLNSFDSKRDVNQLSTILKDENVRSSDVLVGPIYQEETSLVSSFAEAEKIPFVHPLSNLGDRFEESAYSYLFRPSVASLSKGIQTAITSQNWGKSVAIAHSGSSRDENLAGILQQELTAKGFKVVKMQRVDARNVLEFFQGLGVRRENTPSVQQVILLTDDPAIAQSTFGLMESINTSLPVLVMDSWLGFNFANFEMLEFPNFYFIANNTPRFSSPEMDLFREAFYTKYLAFPSLNAVVGYELIYWLDQNAKENLDFDLRSGLDLSRYSPGKLTWGYNFTNSHNNTHVPVFKFEMGQLVPLN</sequence>
<evidence type="ECO:0000256" key="2">
    <source>
        <dbReference type="ARBA" id="ARBA00022729"/>
    </source>
</evidence>
<protein>
    <recommendedName>
        <fullName evidence="4">Leucine-binding protein domain-containing protein</fullName>
    </recommendedName>
</protein>
<dbReference type="OrthoDB" id="1490998at2"/>
<dbReference type="Pfam" id="PF13458">
    <property type="entry name" value="Peripla_BP_6"/>
    <property type="match status" value="1"/>
</dbReference>
<dbReference type="InterPro" id="IPR028081">
    <property type="entry name" value="Leu-bd"/>
</dbReference>
<dbReference type="PATRIC" id="fig|1727163.4.peg.1419"/>
<dbReference type="Proteomes" id="UP000073816">
    <property type="component" value="Chromosome"/>
</dbReference>
<accession>A0A142ELX0</accession>
<dbReference type="RefSeq" id="WP_067545110.1">
    <property type="nucleotide sequence ID" value="NZ_CP012836.1"/>
</dbReference>
<dbReference type="Gene3D" id="3.40.50.2300">
    <property type="match status" value="1"/>
</dbReference>
<dbReference type="InterPro" id="IPR028082">
    <property type="entry name" value="Peripla_BP_I"/>
</dbReference>
<feature type="signal peptide" evidence="3">
    <location>
        <begin position="1"/>
        <end position="21"/>
    </location>
</feature>
<dbReference type="KEGG" id="alm:AO498_06845"/>
<keyword evidence="2 3" id="KW-0732">Signal</keyword>
<dbReference type="AlphaFoldDB" id="A0A142ELX0"/>
<dbReference type="SUPFAM" id="SSF53822">
    <property type="entry name" value="Periplasmic binding protein-like I"/>
    <property type="match status" value="1"/>
</dbReference>
<name>A0A142ELX0_9BACT</name>
<dbReference type="InterPro" id="IPR011990">
    <property type="entry name" value="TPR-like_helical_dom_sf"/>
</dbReference>
<keyword evidence="6" id="KW-1185">Reference proteome</keyword>
<evidence type="ECO:0000256" key="1">
    <source>
        <dbReference type="ARBA" id="ARBA00010062"/>
    </source>
</evidence>
<proteinExistence type="inferred from homology"/>
<gene>
    <name evidence="5" type="ORF">AO498_06845</name>
</gene>
<reference evidence="5 6" key="2">
    <citation type="journal article" date="2016" name="Genome Announc.">
        <title>Complete Genome Sequence of Algoriphagus sp. Strain M8-2, Isolated from a Brackish Lake.</title>
        <authorList>
            <person name="Muraguchi Y."/>
            <person name="Kushimoto K."/>
            <person name="Ohtsubo Y."/>
            <person name="Suzuki T."/>
            <person name="Dohra H."/>
            <person name="Kimbara K."/>
            <person name="Shintani M."/>
        </authorList>
    </citation>
    <scope>NUCLEOTIDE SEQUENCE [LARGE SCALE GENOMIC DNA]</scope>
    <source>
        <strain evidence="5 6">M8-2</strain>
    </source>
</reference>